<gene>
    <name evidence="3" type="ORF">MNOR_LOCUS12357</name>
</gene>
<feature type="compositionally biased region" description="Low complexity" evidence="1">
    <location>
        <begin position="259"/>
        <end position="275"/>
    </location>
</feature>
<dbReference type="GO" id="GO:0005634">
    <property type="term" value="C:nucleus"/>
    <property type="evidence" value="ECO:0007669"/>
    <property type="project" value="InterPro"/>
</dbReference>
<accession>A0AAV2QG73</accession>
<evidence type="ECO:0000313" key="3">
    <source>
        <dbReference type="EMBL" id="CAL4084226.1"/>
    </source>
</evidence>
<reference evidence="3 4" key="1">
    <citation type="submission" date="2024-05" db="EMBL/GenBank/DDBJ databases">
        <authorList>
            <person name="Wallberg A."/>
        </authorList>
    </citation>
    <scope>NUCLEOTIDE SEQUENCE [LARGE SCALE GENOMIC DNA]</scope>
</reference>
<comment type="caution">
    <text evidence="3">The sequence shown here is derived from an EMBL/GenBank/DDBJ whole genome shotgun (WGS) entry which is preliminary data.</text>
</comment>
<dbReference type="InterPro" id="IPR007199">
    <property type="entry name" value="Rep_factor-A_N"/>
</dbReference>
<feature type="domain" description="Replication factor-A protein 1 N-terminal" evidence="2">
    <location>
        <begin position="7"/>
        <end position="105"/>
    </location>
</feature>
<dbReference type="InterPro" id="IPR012340">
    <property type="entry name" value="NA-bd_OB-fold"/>
</dbReference>
<dbReference type="EMBL" id="CAXKWB010006754">
    <property type="protein sequence ID" value="CAL4084226.1"/>
    <property type="molecule type" value="Genomic_DNA"/>
</dbReference>
<keyword evidence="4" id="KW-1185">Reference proteome</keyword>
<evidence type="ECO:0000259" key="2">
    <source>
        <dbReference type="Pfam" id="PF04057"/>
    </source>
</evidence>
<feature type="region of interest" description="Disordered" evidence="1">
    <location>
        <begin position="256"/>
        <end position="277"/>
    </location>
</feature>
<dbReference type="Proteomes" id="UP001497623">
    <property type="component" value="Unassembled WGS sequence"/>
</dbReference>
<dbReference type="SUPFAM" id="SSF50249">
    <property type="entry name" value="Nucleic acid-binding proteins"/>
    <property type="match status" value="2"/>
</dbReference>
<name>A0AAV2QG73_MEGNR</name>
<dbReference type="GO" id="GO:0006260">
    <property type="term" value="P:DNA replication"/>
    <property type="evidence" value="ECO:0007669"/>
    <property type="project" value="InterPro"/>
</dbReference>
<dbReference type="GO" id="GO:0003677">
    <property type="term" value="F:DNA binding"/>
    <property type="evidence" value="ECO:0007669"/>
    <property type="project" value="InterPro"/>
</dbReference>
<protein>
    <recommendedName>
        <fullName evidence="2">Replication factor-A protein 1 N-terminal domain-containing protein</fullName>
    </recommendedName>
</protein>
<evidence type="ECO:0000313" key="4">
    <source>
        <dbReference type="Proteomes" id="UP001497623"/>
    </source>
</evidence>
<proteinExistence type="predicted"/>
<feature type="domain" description="Replication factor-A protein 1 N-terminal" evidence="2">
    <location>
        <begin position="126"/>
        <end position="224"/>
    </location>
</feature>
<dbReference type="Gene3D" id="2.40.50.140">
    <property type="entry name" value="Nucleic acid-binding proteins"/>
    <property type="match status" value="2"/>
</dbReference>
<evidence type="ECO:0000256" key="1">
    <source>
        <dbReference type="SAM" id="MobiDB-lite"/>
    </source>
</evidence>
<dbReference type="AlphaFoldDB" id="A0AAV2QG73"/>
<organism evidence="3 4">
    <name type="scientific">Meganyctiphanes norvegica</name>
    <name type="common">Northern krill</name>
    <name type="synonym">Thysanopoda norvegica</name>
    <dbReference type="NCBI Taxonomy" id="48144"/>
    <lineage>
        <taxon>Eukaryota</taxon>
        <taxon>Metazoa</taxon>
        <taxon>Ecdysozoa</taxon>
        <taxon>Arthropoda</taxon>
        <taxon>Crustacea</taxon>
        <taxon>Multicrustacea</taxon>
        <taxon>Malacostraca</taxon>
        <taxon>Eumalacostraca</taxon>
        <taxon>Eucarida</taxon>
        <taxon>Euphausiacea</taxon>
        <taxon>Euphausiidae</taxon>
        <taxon>Meganyctiphanes</taxon>
    </lineage>
</organism>
<dbReference type="Pfam" id="PF04057">
    <property type="entry name" value="Rep-A_N"/>
    <property type="match status" value="2"/>
</dbReference>
<sequence>MANQLRSGAILDIIGSGNPERPVLQVLAVRHNVLQTMEYYSLTVSDGQLKCTFVMLTEPFLCKVTSGEISQYCIIQIDDYKYDGVTQETDHIMKVMIILGVTVLQSGYDVGKSIGDPLYLPHLFELSRGALLGLVHEGKGPKEPILQILAMKSILVCNQQYHRVFLSDGRWSSNCALISQRLTCKVLSGEISQNCIVQLNIFASQTMPDTSGKVLTISHLTVLQSGADVGRRLGTPEPFHIKKWIIQSEPTIISIQPTEQSTKSSDSESAASSAEQCGSNIATSRTYSDMKQSAYTISCHTDSPHWCETFKNRGVYIKEAKNLTEKKHLAQ</sequence>